<feature type="transmembrane region" description="Helical" evidence="1">
    <location>
        <begin position="235"/>
        <end position="258"/>
    </location>
</feature>
<dbReference type="Pfam" id="PF17343">
    <property type="entry name" value="DUF5373"/>
    <property type="match status" value="1"/>
</dbReference>
<keyword evidence="1" id="KW-0472">Membrane</keyword>
<comment type="caution">
    <text evidence="2">The sequence shown here is derived from an EMBL/GenBank/DDBJ whole genome shotgun (WGS) entry which is preliminary data.</text>
</comment>
<feature type="transmembrane region" description="Helical" evidence="1">
    <location>
        <begin position="187"/>
        <end position="205"/>
    </location>
</feature>
<keyword evidence="1" id="KW-1133">Transmembrane helix</keyword>
<dbReference type="EMBL" id="CADEPM010000003">
    <property type="protein sequence ID" value="CAB3402976.1"/>
    <property type="molecule type" value="Genomic_DNA"/>
</dbReference>
<sequence length="294" mass="33497">MYLYFIQKQPTTCLCLPAKCFMDTLQAMIFILLAVLLFNNSEMPIPILFAVQCIVTLGYIYEIAPIIGIHILIQFIGLFCHVFTTAIAFVILFRPDLQNDIQKYAILSPIYFKEGLAFSGWYWLALFVLFIVISYLIELSMSVLTYVMSKKAYARAAAEFADTTQGIYHYNADAYDGRSTDRLYPELIMLAILLVDIVKLMVFTAKCHGLILVYIVSMLAANGFFGFAHYKEAYALIFVHVMTLIGFIIAHTVAIFVLELNMKCKILENLIELKNLFSVPRRSEMFAIARSARN</sequence>
<dbReference type="InterPro" id="IPR035321">
    <property type="entry name" value="DUF5373"/>
</dbReference>
<protein>
    <submittedName>
        <fullName evidence="2">Uncharacterized protein</fullName>
    </submittedName>
</protein>
<feature type="transmembrane region" description="Helical" evidence="1">
    <location>
        <begin position="121"/>
        <end position="147"/>
    </location>
</feature>
<evidence type="ECO:0000313" key="3">
    <source>
        <dbReference type="Proteomes" id="UP000494206"/>
    </source>
</evidence>
<evidence type="ECO:0000313" key="2">
    <source>
        <dbReference type="EMBL" id="CAB3402976.1"/>
    </source>
</evidence>
<feature type="transmembrane region" description="Helical" evidence="1">
    <location>
        <begin position="211"/>
        <end position="228"/>
    </location>
</feature>
<feature type="transmembrane region" description="Helical" evidence="1">
    <location>
        <begin position="71"/>
        <end position="93"/>
    </location>
</feature>
<name>A0A8S1ETZ3_9PELO</name>
<reference evidence="2 3" key="1">
    <citation type="submission" date="2020-04" db="EMBL/GenBank/DDBJ databases">
        <authorList>
            <person name="Laetsch R D."/>
            <person name="Stevens L."/>
            <person name="Kumar S."/>
            <person name="Blaxter L. M."/>
        </authorList>
    </citation>
    <scope>NUCLEOTIDE SEQUENCE [LARGE SCALE GENOMIC DNA]</scope>
</reference>
<dbReference type="AlphaFoldDB" id="A0A8S1ETZ3"/>
<gene>
    <name evidence="2" type="ORF">CBOVIS_LOCUS5507</name>
</gene>
<feature type="transmembrane region" description="Helical" evidence="1">
    <location>
        <begin position="45"/>
        <end position="64"/>
    </location>
</feature>
<evidence type="ECO:0000256" key="1">
    <source>
        <dbReference type="SAM" id="Phobius"/>
    </source>
</evidence>
<accession>A0A8S1ETZ3</accession>
<feature type="transmembrane region" description="Helical" evidence="1">
    <location>
        <begin position="20"/>
        <end position="39"/>
    </location>
</feature>
<keyword evidence="1" id="KW-0812">Transmembrane</keyword>
<organism evidence="2 3">
    <name type="scientific">Caenorhabditis bovis</name>
    <dbReference type="NCBI Taxonomy" id="2654633"/>
    <lineage>
        <taxon>Eukaryota</taxon>
        <taxon>Metazoa</taxon>
        <taxon>Ecdysozoa</taxon>
        <taxon>Nematoda</taxon>
        <taxon>Chromadorea</taxon>
        <taxon>Rhabditida</taxon>
        <taxon>Rhabditina</taxon>
        <taxon>Rhabditomorpha</taxon>
        <taxon>Rhabditoidea</taxon>
        <taxon>Rhabditidae</taxon>
        <taxon>Peloderinae</taxon>
        <taxon>Caenorhabditis</taxon>
    </lineage>
</organism>
<dbReference type="Proteomes" id="UP000494206">
    <property type="component" value="Unassembled WGS sequence"/>
</dbReference>
<keyword evidence="3" id="KW-1185">Reference proteome</keyword>
<proteinExistence type="predicted"/>